<feature type="compositionally biased region" description="Polar residues" evidence="1">
    <location>
        <begin position="586"/>
        <end position="599"/>
    </location>
</feature>
<feature type="compositionally biased region" description="Low complexity" evidence="1">
    <location>
        <begin position="819"/>
        <end position="846"/>
    </location>
</feature>
<dbReference type="OMA" id="YVTERIH"/>
<feature type="compositionally biased region" description="Basic and acidic residues" evidence="1">
    <location>
        <begin position="11"/>
        <end position="26"/>
    </location>
</feature>
<feature type="compositionally biased region" description="Low complexity" evidence="1">
    <location>
        <begin position="542"/>
        <end position="553"/>
    </location>
</feature>
<feature type="compositionally biased region" description="Low complexity" evidence="1">
    <location>
        <begin position="508"/>
        <end position="529"/>
    </location>
</feature>
<feature type="region of interest" description="Disordered" evidence="1">
    <location>
        <begin position="324"/>
        <end position="394"/>
    </location>
</feature>
<feature type="compositionally biased region" description="Polar residues" evidence="1">
    <location>
        <begin position="247"/>
        <end position="256"/>
    </location>
</feature>
<feature type="compositionally biased region" description="Polar residues" evidence="1">
    <location>
        <begin position="285"/>
        <end position="298"/>
    </location>
</feature>
<feature type="compositionally biased region" description="Basic residues" evidence="1">
    <location>
        <begin position="600"/>
        <end position="613"/>
    </location>
</feature>
<evidence type="ECO:0000313" key="2">
    <source>
        <dbReference type="EMBL" id="SAM08218.1"/>
    </source>
</evidence>
<dbReference type="EMBL" id="LT554889">
    <property type="protein sequence ID" value="SAM08218.1"/>
    <property type="molecule type" value="Genomic_DNA"/>
</dbReference>
<keyword evidence="3" id="KW-1185">Reference proteome</keyword>
<feature type="region of interest" description="Disordered" evidence="1">
    <location>
        <begin position="128"/>
        <end position="305"/>
    </location>
</feature>
<feature type="region of interest" description="Disordered" evidence="1">
    <location>
        <begin position="1"/>
        <end position="37"/>
    </location>
</feature>
<feature type="region of interest" description="Disordered" evidence="1">
    <location>
        <begin position="819"/>
        <end position="859"/>
    </location>
</feature>
<dbReference type="AlphaFoldDB" id="A0A168SC30"/>
<sequence>MPRKTLFSRTHRQDKDKDSAKSRGAKETAPPQPTKPTAVVNSWTEAALEKANMAVLYDFTGSPKQALDAYNEAISLLDKVFGSVTDDCMDQTRLKKIYESYTDRVATLTHQINNNELDATPSVSIPVAQLSQGPLPPPPISADDSENSSLPTPSDSPKGHTDCRRPSLSSRSDQEPAKSSFLNSKKPAIPPPPPPVPDKLPYVPVPPPPKSPSGSLFGSMFVKKHASKEQLKPTSSSHSLFSMPGPSKSTPTLSMNKSPKSWKKQSSKKKQRHSTELETVEISPPTFSSSKIDLTTLTLPDVDIPNDDDYFDLHSTMETKNLLYSRPEPMLASLRDLHEKHADKSDTHSQQQEENDPSHHNNTDEIIGIKSGSTATRTRSSSSSSSNNTACRYEPQSKSYASSLLTGNSSIYSPTRSSFYSTTYTYRDEDEYSIASSKYPPSQSLLLPDISTGNNNSSFFDETSDCAMESLAKLLADSAATMPDRPRRTTGPGASIAAVIEEPEPELSSSSFLTSTTTTTTTIGATSDSESNRARSNTTPLDRSPSSKSVSSTKSRDSAHSSSSSKRNKSSKSSKSNNGDDPSVTPLPSNSSKSISFWNKRNKASSKTTKPKTIKTLPPLHMNDTEADSLLSPLGGSNSAPSTPRSIATSIGQAFLSPTSTTAPPSSSSKRLAIPPSAPTTPHHTYFGAEITSTTKSKGIDVTTIMDPSTHNETNKQPKLMARLLQSMEEGGYVTERIHAPKQLWYQNQVRLPAIDAKITSCEQLLALLHRMHTHTPHFGAFSQKDITTEALHDLGRLEHVLDQIKQNFGKVTFDASLAPPTPTASSSHSIHPSSASSTAYQQASSHPPPPDNLKSITDPMAQWGNKLSKSVERMRIEAKSSEEQVHAYISTLIRLFSMASVLDEWRDTLMELSGSVPMNKAYLYDLILQKTMMCTGTLHTVVCSFVMRDFAILLNKWLKRCRDWTLDD</sequence>
<organism evidence="2">
    <name type="scientific">Absidia glauca</name>
    <name type="common">Pin mould</name>
    <dbReference type="NCBI Taxonomy" id="4829"/>
    <lineage>
        <taxon>Eukaryota</taxon>
        <taxon>Fungi</taxon>
        <taxon>Fungi incertae sedis</taxon>
        <taxon>Mucoromycota</taxon>
        <taxon>Mucoromycotina</taxon>
        <taxon>Mucoromycetes</taxon>
        <taxon>Mucorales</taxon>
        <taxon>Cunninghamellaceae</taxon>
        <taxon>Absidia</taxon>
    </lineage>
</organism>
<feature type="compositionally biased region" description="Pro residues" evidence="1">
    <location>
        <begin position="188"/>
        <end position="211"/>
    </location>
</feature>
<feature type="compositionally biased region" description="Low complexity" evidence="1">
    <location>
        <begin position="657"/>
        <end position="669"/>
    </location>
</feature>
<dbReference type="STRING" id="4829.A0A168SC30"/>
<gene>
    <name evidence="2" type="primary">ABSGL_13880.1 scaffold 14340</name>
</gene>
<dbReference type="InParanoid" id="A0A168SC30"/>
<reference evidence="2" key="1">
    <citation type="submission" date="2016-04" db="EMBL/GenBank/DDBJ databases">
        <authorList>
            <person name="Evans L.H."/>
            <person name="Alamgir A."/>
            <person name="Owens N."/>
            <person name="Weber N.D."/>
            <person name="Virtaneva K."/>
            <person name="Barbian K."/>
            <person name="Babar A."/>
            <person name="Rosenke K."/>
        </authorList>
    </citation>
    <scope>NUCLEOTIDE SEQUENCE [LARGE SCALE GENOMIC DNA]</scope>
    <source>
        <strain evidence="2">CBS 101.48</strain>
    </source>
</reference>
<evidence type="ECO:0008006" key="4">
    <source>
        <dbReference type="Google" id="ProtNLM"/>
    </source>
</evidence>
<accession>A0A168SC30</accession>
<feature type="compositionally biased region" description="Polar residues" evidence="1">
    <location>
        <begin position="635"/>
        <end position="652"/>
    </location>
</feature>
<name>A0A168SC30_ABSGL</name>
<feature type="region of interest" description="Disordered" evidence="1">
    <location>
        <begin position="478"/>
        <end position="687"/>
    </location>
</feature>
<dbReference type="Gene3D" id="1.20.58.80">
    <property type="entry name" value="Phosphotransferase system, lactose/cellobiose-type IIA subunit"/>
    <property type="match status" value="1"/>
</dbReference>
<feature type="compositionally biased region" description="Basic residues" evidence="1">
    <location>
        <begin position="260"/>
        <end position="272"/>
    </location>
</feature>
<proteinExistence type="predicted"/>
<dbReference type="OrthoDB" id="2245455at2759"/>
<dbReference type="SUPFAM" id="SSF116846">
    <property type="entry name" value="MIT domain"/>
    <property type="match status" value="1"/>
</dbReference>
<dbReference type="PANTHER" id="PTHR37327">
    <property type="entry name" value="CHROMOSOME 1, WHOLE GENOME SHOTGUN SEQUENCE"/>
    <property type="match status" value="1"/>
</dbReference>
<dbReference type="PANTHER" id="PTHR37327:SF1">
    <property type="entry name" value="MICROTUBULE INTERACTING AND TRANSPORT DOMAIN-CONTAINING PROTEIN"/>
    <property type="match status" value="1"/>
</dbReference>
<protein>
    <recommendedName>
        <fullName evidence="4">MIT domain-containing protein</fullName>
    </recommendedName>
</protein>
<evidence type="ECO:0000313" key="3">
    <source>
        <dbReference type="Proteomes" id="UP000078561"/>
    </source>
</evidence>
<evidence type="ECO:0000256" key="1">
    <source>
        <dbReference type="SAM" id="MobiDB-lite"/>
    </source>
</evidence>
<dbReference type="InterPro" id="IPR036181">
    <property type="entry name" value="MIT_dom_sf"/>
</dbReference>
<dbReference type="Proteomes" id="UP000078561">
    <property type="component" value="Unassembled WGS sequence"/>
</dbReference>
<feature type="compositionally biased region" description="Low complexity" evidence="1">
    <location>
        <begin position="373"/>
        <end position="390"/>
    </location>
</feature>
<feature type="compositionally biased region" description="Basic and acidic residues" evidence="1">
    <location>
        <begin position="335"/>
        <end position="347"/>
    </location>
</feature>